<keyword evidence="1" id="KW-1133">Transmembrane helix</keyword>
<evidence type="ECO:0000313" key="3">
    <source>
        <dbReference type="Proteomes" id="UP000886780"/>
    </source>
</evidence>
<sequence length="154" mass="18022">MRDVVFEWYVPYVLSRKQQLVKAVMVSAALVFFVDAVFFAAAMLFPSVILAVTVFFLARSWRYEYEYVYVNGDFTISKIIRKAKRKDVYHASRTEFEEIIPGRITGQGRQVRDFTSGRQNAPAYTVRCRGELIWVECDPGFISEMKKYYPIQTR</sequence>
<evidence type="ECO:0000256" key="1">
    <source>
        <dbReference type="SAM" id="Phobius"/>
    </source>
</evidence>
<dbReference type="Proteomes" id="UP000886780">
    <property type="component" value="Unassembled WGS sequence"/>
</dbReference>
<organism evidence="2 3">
    <name type="scientific">Candidatus Lachnoclostridium stercoripullorum</name>
    <dbReference type="NCBI Taxonomy" id="2838635"/>
    <lineage>
        <taxon>Bacteria</taxon>
        <taxon>Bacillati</taxon>
        <taxon>Bacillota</taxon>
        <taxon>Clostridia</taxon>
        <taxon>Lachnospirales</taxon>
        <taxon>Lachnospiraceae</taxon>
    </lineage>
</organism>
<feature type="transmembrane region" description="Helical" evidence="1">
    <location>
        <begin position="24"/>
        <end position="57"/>
    </location>
</feature>
<proteinExistence type="predicted"/>
<dbReference type="AlphaFoldDB" id="A0A9D1W6R7"/>
<keyword evidence="1" id="KW-0472">Membrane</keyword>
<dbReference type="Pfam" id="PF19601">
    <property type="entry name" value="DUF6106"/>
    <property type="match status" value="1"/>
</dbReference>
<name>A0A9D1W6R7_9FIRM</name>
<dbReference type="EMBL" id="DXEU01000152">
    <property type="protein sequence ID" value="HIX52847.1"/>
    <property type="molecule type" value="Genomic_DNA"/>
</dbReference>
<reference evidence="2" key="2">
    <citation type="submission" date="2021-04" db="EMBL/GenBank/DDBJ databases">
        <authorList>
            <person name="Gilroy R."/>
        </authorList>
    </citation>
    <scope>NUCLEOTIDE SEQUENCE</scope>
    <source>
        <strain evidence="2">ChiGjej4B4-12881</strain>
    </source>
</reference>
<gene>
    <name evidence="2" type="ORF">IAA28_08580</name>
</gene>
<accession>A0A9D1W6R7</accession>
<dbReference type="InterPro" id="IPR046088">
    <property type="entry name" value="DUF6106"/>
</dbReference>
<comment type="caution">
    <text evidence="2">The sequence shown here is derived from an EMBL/GenBank/DDBJ whole genome shotgun (WGS) entry which is preliminary data.</text>
</comment>
<keyword evidence="1" id="KW-0812">Transmembrane</keyword>
<protein>
    <submittedName>
        <fullName evidence="2">Uncharacterized protein</fullName>
    </submittedName>
</protein>
<evidence type="ECO:0000313" key="2">
    <source>
        <dbReference type="EMBL" id="HIX52847.1"/>
    </source>
</evidence>
<reference evidence="2" key="1">
    <citation type="journal article" date="2021" name="PeerJ">
        <title>Extensive microbial diversity within the chicken gut microbiome revealed by metagenomics and culture.</title>
        <authorList>
            <person name="Gilroy R."/>
            <person name="Ravi A."/>
            <person name="Getino M."/>
            <person name="Pursley I."/>
            <person name="Horton D.L."/>
            <person name="Alikhan N.F."/>
            <person name="Baker D."/>
            <person name="Gharbi K."/>
            <person name="Hall N."/>
            <person name="Watson M."/>
            <person name="Adriaenssens E.M."/>
            <person name="Foster-Nyarko E."/>
            <person name="Jarju S."/>
            <person name="Secka A."/>
            <person name="Antonio M."/>
            <person name="Oren A."/>
            <person name="Chaudhuri R.R."/>
            <person name="La Ragione R."/>
            <person name="Hildebrand F."/>
            <person name="Pallen M.J."/>
        </authorList>
    </citation>
    <scope>NUCLEOTIDE SEQUENCE</scope>
    <source>
        <strain evidence="2">ChiGjej4B4-12881</strain>
    </source>
</reference>